<dbReference type="Proteomes" id="UP000006281">
    <property type="component" value="Chromosome"/>
</dbReference>
<dbReference type="KEGG" id="sesp:BN6_79900"/>
<dbReference type="AlphaFoldDB" id="K0KFB7"/>
<proteinExistence type="predicted"/>
<dbReference type="HOGENOM" id="CLU_2571800_0_0_11"/>
<keyword evidence="4" id="KW-1185">Reference proteome</keyword>
<gene>
    <name evidence="3" type="ordered locus">BN6_79900</name>
</gene>
<keyword evidence="2" id="KW-0472">Membrane</keyword>
<keyword evidence="2" id="KW-1133">Transmembrane helix</keyword>
<evidence type="ECO:0000256" key="2">
    <source>
        <dbReference type="SAM" id="Phobius"/>
    </source>
</evidence>
<evidence type="ECO:0000313" key="4">
    <source>
        <dbReference type="Proteomes" id="UP000006281"/>
    </source>
</evidence>
<evidence type="ECO:0000313" key="3">
    <source>
        <dbReference type="EMBL" id="CCH35208.1"/>
    </source>
</evidence>
<dbReference type="PATRIC" id="fig|1179773.3.peg.8067"/>
<protein>
    <submittedName>
        <fullName evidence="3">Putative membrane protein</fullName>
    </submittedName>
</protein>
<accession>K0KFB7</accession>
<feature type="region of interest" description="Disordered" evidence="1">
    <location>
        <begin position="61"/>
        <end position="81"/>
    </location>
</feature>
<name>K0KFB7_SACES</name>
<dbReference type="EMBL" id="HE804045">
    <property type="protein sequence ID" value="CCH35208.1"/>
    <property type="molecule type" value="Genomic_DNA"/>
</dbReference>
<organism evidence="3 4">
    <name type="scientific">Saccharothrix espanaensis (strain ATCC 51144 / DSM 44229 / JCM 9112 / NBRC 15066 / NRRL 15764)</name>
    <dbReference type="NCBI Taxonomy" id="1179773"/>
    <lineage>
        <taxon>Bacteria</taxon>
        <taxon>Bacillati</taxon>
        <taxon>Actinomycetota</taxon>
        <taxon>Actinomycetes</taxon>
        <taxon>Pseudonocardiales</taxon>
        <taxon>Pseudonocardiaceae</taxon>
        <taxon>Saccharothrix</taxon>
    </lineage>
</organism>
<sequence>MQRCPAFVFVLPEGCRFGGVRLGRPTAMMGGMDVGLVVSVGATGLVLVGLLVLVVVDRRSTKPASEYDTPGPETSGGGGGG</sequence>
<reference evidence="3 4" key="1">
    <citation type="journal article" date="2012" name="BMC Genomics">
        <title>Complete genome sequence of Saccharothrix espanaensis DSM 44229T and comparison to the other completely sequenced Pseudonocardiaceae.</title>
        <authorList>
            <person name="Strobel T."/>
            <person name="Al-Dilaimi A."/>
            <person name="Blom J."/>
            <person name="Gessner A."/>
            <person name="Kalinowski J."/>
            <person name="Luzhetska M."/>
            <person name="Puhler A."/>
            <person name="Szczepanowski R."/>
            <person name="Bechthold A."/>
            <person name="Ruckert C."/>
        </authorList>
    </citation>
    <scope>NUCLEOTIDE SEQUENCE [LARGE SCALE GENOMIC DNA]</scope>
    <source>
        <strain evidence="4">ATCC 51144 / DSM 44229 / JCM 9112 / NBRC 15066 / NRRL 15764</strain>
    </source>
</reference>
<feature type="transmembrane region" description="Helical" evidence="2">
    <location>
        <begin position="34"/>
        <end position="56"/>
    </location>
</feature>
<keyword evidence="2" id="KW-0812">Transmembrane</keyword>
<evidence type="ECO:0000256" key="1">
    <source>
        <dbReference type="SAM" id="MobiDB-lite"/>
    </source>
</evidence>